<sequence length="225" mass="25055">MSADSLRYASLSLSGQTEFPLFGESQAVSLESTRYVGPVQNGEYVGVSEFRGDLAVARELLSESDRVLQFNIVGTDEHAILYGHYETVGSIERLLTILYEHDIVIEWPIDHRRKHGERVIEFTVIGRSAGIKRAAAEIPDMIGLSVLKVGRLESKDGTDALLTDAQSDLLERAVSEGYYEVPRETTHRALADELGLTAATISDRLQRIERRIIVDYADDFASGRR</sequence>
<evidence type="ECO:0000313" key="6">
    <source>
        <dbReference type="Proteomes" id="UP001430455"/>
    </source>
</evidence>
<dbReference type="Pfam" id="PF24278">
    <property type="entry name" value="HVO_0513_N"/>
    <property type="match status" value="1"/>
</dbReference>
<feature type="domain" description="HTH bat-type" evidence="3">
    <location>
        <begin position="162"/>
        <end position="213"/>
    </location>
</feature>
<evidence type="ECO:0000259" key="3">
    <source>
        <dbReference type="Pfam" id="PF04967"/>
    </source>
</evidence>
<dbReference type="RefSeq" id="WP_220581598.1">
    <property type="nucleotide sequence ID" value="NZ_RKLT01000013.1"/>
</dbReference>
<evidence type="ECO:0000256" key="2">
    <source>
        <dbReference type="ARBA" id="ARBA00023163"/>
    </source>
</evidence>
<reference evidence="5 6" key="1">
    <citation type="submission" date="2021-06" db="EMBL/GenBank/DDBJ databases">
        <title>Halomicroarcula sp. a new haloarchaeum isolated from saline soil.</title>
        <authorList>
            <person name="Duran-Viseras A."/>
            <person name="Sanchez-Porro C."/>
            <person name="Ventosa A."/>
        </authorList>
    </citation>
    <scope>NUCLEOTIDE SEQUENCE [LARGE SCALE GENOMIC DNA]</scope>
    <source>
        <strain evidence="5 6">F27</strain>
    </source>
</reference>
<keyword evidence="2" id="KW-0804">Transcription</keyword>
<dbReference type="InterPro" id="IPR007050">
    <property type="entry name" value="HTH_bacterioopsin"/>
</dbReference>
<dbReference type="Proteomes" id="UP001430455">
    <property type="component" value="Unassembled WGS sequence"/>
</dbReference>
<organism evidence="5 6">
    <name type="scientific">Haloarcula nitratireducens</name>
    <dbReference type="NCBI Taxonomy" id="2487749"/>
    <lineage>
        <taxon>Archaea</taxon>
        <taxon>Methanobacteriati</taxon>
        <taxon>Methanobacteriota</taxon>
        <taxon>Stenosarchaea group</taxon>
        <taxon>Halobacteria</taxon>
        <taxon>Halobacteriales</taxon>
        <taxon>Haloarculaceae</taxon>
        <taxon>Haloarcula</taxon>
    </lineage>
</organism>
<dbReference type="Pfam" id="PF04967">
    <property type="entry name" value="HTH_10"/>
    <property type="match status" value="1"/>
</dbReference>
<protein>
    <submittedName>
        <fullName evidence="5">Helix-turn-helix domain-containing protein</fullName>
    </submittedName>
</protein>
<dbReference type="InterPro" id="IPR056493">
    <property type="entry name" value="HVO_0513_N"/>
</dbReference>
<gene>
    <name evidence="5" type="ORF">EGH23_19175</name>
</gene>
<comment type="caution">
    <text evidence="5">The sequence shown here is derived from an EMBL/GenBank/DDBJ whole genome shotgun (WGS) entry which is preliminary data.</text>
</comment>
<evidence type="ECO:0000259" key="4">
    <source>
        <dbReference type="Pfam" id="PF24278"/>
    </source>
</evidence>
<accession>A0AAW4PI94</accession>
<proteinExistence type="predicted"/>
<feature type="domain" description="HVO-0513-like N-terminal" evidence="4">
    <location>
        <begin position="22"/>
        <end position="151"/>
    </location>
</feature>
<keyword evidence="1" id="KW-0805">Transcription regulation</keyword>
<evidence type="ECO:0000256" key="1">
    <source>
        <dbReference type="ARBA" id="ARBA00023015"/>
    </source>
</evidence>
<dbReference type="PANTHER" id="PTHR34236">
    <property type="entry name" value="DIMETHYL SULFOXIDE REDUCTASE TRANSCRIPTIONAL ACTIVATOR"/>
    <property type="match status" value="1"/>
</dbReference>
<evidence type="ECO:0000313" key="5">
    <source>
        <dbReference type="EMBL" id="MBX0297005.1"/>
    </source>
</evidence>
<name>A0AAW4PI94_9EURY</name>
<keyword evidence="6" id="KW-1185">Reference proteome</keyword>
<dbReference type="PANTHER" id="PTHR34236:SF1">
    <property type="entry name" value="DIMETHYL SULFOXIDE REDUCTASE TRANSCRIPTIONAL ACTIVATOR"/>
    <property type="match status" value="1"/>
</dbReference>
<dbReference type="AlphaFoldDB" id="A0AAW4PI94"/>
<dbReference type="EMBL" id="RKLT01000013">
    <property type="protein sequence ID" value="MBX0297005.1"/>
    <property type="molecule type" value="Genomic_DNA"/>
</dbReference>